<proteinExistence type="inferred from homology"/>
<keyword evidence="2 5" id="KW-0812">Transmembrane</keyword>
<dbReference type="PANTHER" id="PTHR36917">
    <property type="entry name" value="INTRACELLULAR SEPTATION PROTEIN A-RELATED"/>
    <property type="match status" value="1"/>
</dbReference>
<organism evidence="6">
    <name type="scientific">Neisseria leonii</name>
    <dbReference type="NCBI Taxonomy" id="2995413"/>
    <lineage>
        <taxon>Bacteria</taxon>
        <taxon>Pseudomonadati</taxon>
        <taxon>Pseudomonadota</taxon>
        <taxon>Betaproteobacteria</taxon>
        <taxon>Neisseriales</taxon>
        <taxon>Neisseriaceae</taxon>
        <taxon>Neisseria</taxon>
    </lineage>
</organism>
<keyword evidence="3 5" id="KW-1133">Transmembrane helix</keyword>
<keyword evidence="5" id="KW-0997">Cell inner membrane</keyword>
<feature type="transmembrane region" description="Helical" evidence="5">
    <location>
        <begin position="96"/>
        <end position="118"/>
    </location>
</feature>
<feature type="transmembrane region" description="Helical" evidence="5">
    <location>
        <begin position="42"/>
        <end position="62"/>
    </location>
</feature>
<dbReference type="RefSeq" id="WP_274584934.1">
    <property type="nucleotide sequence ID" value="NZ_CP145811.1"/>
</dbReference>
<evidence type="ECO:0000313" key="7">
    <source>
        <dbReference type="EMBL" id="WWY02914.1"/>
    </source>
</evidence>
<dbReference type="EMBL" id="JAPQFL010000002">
    <property type="protein sequence ID" value="MDD9327767.1"/>
    <property type="molecule type" value="Genomic_DNA"/>
</dbReference>
<feature type="transmembrane region" description="Helical" evidence="5">
    <location>
        <begin position="74"/>
        <end position="90"/>
    </location>
</feature>
<feature type="transmembrane region" description="Helical" evidence="5">
    <location>
        <begin position="144"/>
        <end position="167"/>
    </location>
</feature>
<evidence type="ECO:0000256" key="5">
    <source>
        <dbReference type="HAMAP-Rule" id="MF_00189"/>
    </source>
</evidence>
<protein>
    <recommendedName>
        <fullName evidence="5">Inner membrane-spanning protein YciB</fullName>
    </recommendedName>
</protein>
<evidence type="ECO:0000313" key="6">
    <source>
        <dbReference type="EMBL" id="MDD9327767.1"/>
    </source>
</evidence>
<dbReference type="AlphaFoldDB" id="A0A9X4E5F2"/>
<evidence type="ECO:0000256" key="4">
    <source>
        <dbReference type="ARBA" id="ARBA00023136"/>
    </source>
</evidence>
<evidence type="ECO:0000256" key="2">
    <source>
        <dbReference type="ARBA" id="ARBA00022692"/>
    </source>
</evidence>
<accession>A0A9X4E5F2</accession>
<feature type="transmembrane region" description="Helical" evidence="5">
    <location>
        <begin position="173"/>
        <end position="193"/>
    </location>
</feature>
<comment type="subcellular location">
    <subcellularLocation>
        <location evidence="5">Cell inner membrane</location>
        <topology evidence="5">Multi-pass membrane protein</topology>
    </subcellularLocation>
</comment>
<dbReference type="EMBL" id="CP146598">
    <property type="protein sequence ID" value="WWY02914.1"/>
    <property type="molecule type" value="Genomic_DNA"/>
</dbReference>
<dbReference type="Proteomes" id="UP001149607">
    <property type="component" value="Chromosome"/>
</dbReference>
<reference evidence="6" key="1">
    <citation type="submission" date="2022-10" db="EMBL/GenBank/DDBJ databases">
        <authorList>
            <person name="Boutroux M."/>
        </authorList>
    </citation>
    <scope>NUCLEOTIDE SEQUENCE</scope>
    <source>
        <strain evidence="6">51.81</strain>
    </source>
</reference>
<reference evidence="7" key="2">
    <citation type="submission" date="2024-02" db="EMBL/GenBank/DDBJ databases">
        <title>Neisseria leonii sp. nov.</title>
        <authorList>
            <person name="Boutroux M."/>
            <person name="Favre-Rochex S."/>
            <person name="Gorgette O."/>
            <person name="Touak G."/>
            <person name="Muhle E."/>
            <person name="Chesneau O."/>
            <person name="Clermont D."/>
            <person name="Rahi P."/>
        </authorList>
    </citation>
    <scope>NUCLEOTIDE SEQUENCE</scope>
    <source>
        <strain evidence="7">51.81</strain>
    </source>
</reference>
<dbReference type="HAMAP" id="MF_00189">
    <property type="entry name" value="YciB"/>
    <property type="match status" value="1"/>
</dbReference>
<name>A0A9X4E5F2_9NEIS</name>
<dbReference type="Pfam" id="PF04279">
    <property type="entry name" value="IspA"/>
    <property type="match status" value="1"/>
</dbReference>
<keyword evidence="4 5" id="KW-0472">Membrane</keyword>
<dbReference type="GO" id="GO:0005886">
    <property type="term" value="C:plasma membrane"/>
    <property type="evidence" value="ECO:0007669"/>
    <property type="project" value="UniProtKB-SubCell"/>
</dbReference>
<evidence type="ECO:0000256" key="1">
    <source>
        <dbReference type="ARBA" id="ARBA00022475"/>
    </source>
</evidence>
<dbReference type="PANTHER" id="PTHR36917:SF1">
    <property type="entry name" value="INNER MEMBRANE-SPANNING PROTEIN YCIB"/>
    <property type="match status" value="1"/>
</dbReference>
<keyword evidence="8" id="KW-1185">Reference proteome</keyword>
<gene>
    <name evidence="5" type="primary">yciB</name>
    <name evidence="6" type="ORF">ORY91_001178</name>
    <name evidence="7" type="ORF">V9W64_09510</name>
</gene>
<comment type="function">
    <text evidence="5">Plays a role in cell envelope biogenesis, maintenance of cell envelope integrity and membrane homeostasis.</text>
</comment>
<evidence type="ECO:0000256" key="3">
    <source>
        <dbReference type="ARBA" id="ARBA00022989"/>
    </source>
</evidence>
<dbReference type="InterPro" id="IPR006008">
    <property type="entry name" value="YciB"/>
</dbReference>
<comment type="similarity">
    <text evidence="5">Belongs to the YciB family.</text>
</comment>
<sequence length="200" mass="22207">MKSLLDFVPLIVFFYLYKTVDPADTAHPLLKLTGAAGAGNNHVLAATAGLVLATVAVYGYFLVSQKFRLQRQQWFVLAMTLVFGGITLALSDDYYIRLKAVLINAAFGIGILASPLFLGRQPAVRKLFESVLVLSPQGWQRFNWAFAAMFFLLAVLHAFFAFVFAGGRYWGEFTAFGDMAVMLACLAVMFFVLRRHFRAG</sequence>
<evidence type="ECO:0000313" key="8">
    <source>
        <dbReference type="Proteomes" id="UP001149607"/>
    </source>
</evidence>
<keyword evidence="1 5" id="KW-1003">Cell membrane</keyword>